<gene>
    <name evidence="1" type="ORF">AVEN_122623_1</name>
</gene>
<dbReference type="Proteomes" id="UP000499080">
    <property type="component" value="Unassembled WGS sequence"/>
</dbReference>
<sequence length="115" mass="13564">MRSPLSTLRRVRSLLFHGPQSGKPRYMLEKRTHQIQIVHKLKADASKAGQDMFYHILWKMLSRNMCRSKMKLHSMSKHVKSKLCSVRIRSTELLKNRIRATESEITLIMLQTAFR</sequence>
<proteinExistence type="predicted"/>
<comment type="caution">
    <text evidence="1">The sequence shown here is derived from an EMBL/GenBank/DDBJ whole genome shotgun (WGS) entry which is preliminary data.</text>
</comment>
<accession>A0A4Y2FG82</accession>
<dbReference type="EMBL" id="BGPR01000929">
    <property type="protein sequence ID" value="GBM40402.1"/>
    <property type="molecule type" value="Genomic_DNA"/>
</dbReference>
<organism evidence="1 2">
    <name type="scientific">Araneus ventricosus</name>
    <name type="common">Orbweaver spider</name>
    <name type="synonym">Epeira ventricosa</name>
    <dbReference type="NCBI Taxonomy" id="182803"/>
    <lineage>
        <taxon>Eukaryota</taxon>
        <taxon>Metazoa</taxon>
        <taxon>Ecdysozoa</taxon>
        <taxon>Arthropoda</taxon>
        <taxon>Chelicerata</taxon>
        <taxon>Arachnida</taxon>
        <taxon>Araneae</taxon>
        <taxon>Araneomorphae</taxon>
        <taxon>Entelegynae</taxon>
        <taxon>Araneoidea</taxon>
        <taxon>Araneidae</taxon>
        <taxon>Araneus</taxon>
    </lineage>
</organism>
<keyword evidence="2" id="KW-1185">Reference proteome</keyword>
<name>A0A4Y2FG82_ARAVE</name>
<evidence type="ECO:0000313" key="2">
    <source>
        <dbReference type="Proteomes" id="UP000499080"/>
    </source>
</evidence>
<dbReference type="AlphaFoldDB" id="A0A4Y2FG82"/>
<evidence type="ECO:0000313" key="1">
    <source>
        <dbReference type="EMBL" id="GBM40402.1"/>
    </source>
</evidence>
<reference evidence="1 2" key="1">
    <citation type="journal article" date="2019" name="Sci. Rep.">
        <title>Orb-weaving spider Araneus ventricosus genome elucidates the spidroin gene catalogue.</title>
        <authorList>
            <person name="Kono N."/>
            <person name="Nakamura H."/>
            <person name="Ohtoshi R."/>
            <person name="Moran D.A.P."/>
            <person name="Shinohara A."/>
            <person name="Yoshida Y."/>
            <person name="Fujiwara M."/>
            <person name="Mori M."/>
            <person name="Tomita M."/>
            <person name="Arakawa K."/>
        </authorList>
    </citation>
    <scope>NUCLEOTIDE SEQUENCE [LARGE SCALE GENOMIC DNA]</scope>
</reference>
<protein>
    <submittedName>
        <fullName evidence="1">Uncharacterized protein</fullName>
    </submittedName>
</protein>